<dbReference type="Proteomes" id="UP000509667">
    <property type="component" value="Chromosome"/>
</dbReference>
<sequence>MIEWLGGPTHVVDIAIPASGLVLLLVLSKTAETNRSRRYFVPAFGCWLGSELLLGLYAGTLLAVPRPVGIGGALALLVGFLGLFVQGLRSVWNARGSASASP</sequence>
<gene>
    <name evidence="2" type="ORF">HZS55_13405</name>
</gene>
<dbReference type="GeneID" id="56078878"/>
<keyword evidence="1" id="KW-0472">Membrane</keyword>
<keyword evidence="1" id="KW-0812">Transmembrane</keyword>
<dbReference type="EMBL" id="CP058910">
    <property type="protein sequence ID" value="QLH78242.1"/>
    <property type="molecule type" value="Genomic_DNA"/>
</dbReference>
<organism evidence="2 3">
    <name type="scientific">Halosimplex rubrum</name>
    <dbReference type="NCBI Taxonomy" id="869889"/>
    <lineage>
        <taxon>Archaea</taxon>
        <taxon>Methanobacteriati</taxon>
        <taxon>Methanobacteriota</taxon>
        <taxon>Stenosarchaea group</taxon>
        <taxon>Halobacteria</taxon>
        <taxon>Halobacteriales</taxon>
        <taxon>Haloarculaceae</taxon>
        <taxon>Halosimplex</taxon>
    </lineage>
</organism>
<dbReference type="RefSeq" id="WP_179908164.1">
    <property type="nucleotide sequence ID" value="NZ_CP058910.1"/>
</dbReference>
<evidence type="ECO:0000256" key="1">
    <source>
        <dbReference type="SAM" id="Phobius"/>
    </source>
</evidence>
<name>A0A7D5P638_9EURY</name>
<dbReference type="KEGG" id="hrr:HZS55_13405"/>
<protein>
    <submittedName>
        <fullName evidence="2">Uncharacterized protein</fullName>
    </submittedName>
</protein>
<keyword evidence="3" id="KW-1185">Reference proteome</keyword>
<evidence type="ECO:0000313" key="3">
    <source>
        <dbReference type="Proteomes" id="UP000509667"/>
    </source>
</evidence>
<feature type="transmembrane region" description="Helical" evidence="1">
    <location>
        <begin position="68"/>
        <end position="85"/>
    </location>
</feature>
<dbReference type="OrthoDB" id="327225at2157"/>
<evidence type="ECO:0000313" key="2">
    <source>
        <dbReference type="EMBL" id="QLH78242.1"/>
    </source>
</evidence>
<reference evidence="2 3" key="1">
    <citation type="submission" date="2020-07" db="EMBL/GenBank/DDBJ databases">
        <title>Halosimplex pelagicum sp. nov. and Halosimplex rubrum sp. nov., isolated from salted brown alga Laminaria, and emended description of the genus Halosimplex.</title>
        <authorList>
            <person name="Cui H."/>
        </authorList>
    </citation>
    <scope>NUCLEOTIDE SEQUENCE [LARGE SCALE GENOMIC DNA]</scope>
    <source>
        <strain evidence="2 3">R27</strain>
    </source>
</reference>
<keyword evidence="1" id="KW-1133">Transmembrane helix</keyword>
<proteinExistence type="predicted"/>
<feature type="transmembrane region" description="Helical" evidence="1">
    <location>
        <begin position="6"/>
        <end position="27"/>
    </location>
</feature>
<dbReference type="AlphaFoldDB" id="A0A7D5P638"/>
<accession>A0A7D5P638</accession>
<feature type="transmembrane region" description="Helical" evidence="1">
    <location>
        <begin position="39"/>
        <end position="62"/>
    </location>
</feature>